<evidence type="ECO:0000259" key="11">
    <source>
        <dbReference type="PROSITE" id="PS50262"/>
    </source>
</evidence>
<feature type="transmembrane region" description="Helical" evidence="10">
    <location>
        <begin position="219"/>
        <end position="241"/>
    </location>
</feature>
<keyword evidence="4 10" id="KW-1133">Transmembrane helix</keyword>
<evidence type="ECO:0000313" key="13">
    <source>
        <dbReference type="Proteomes" id="UP001159405"/>
    </source>
</evidence>
<comment type="subcellular location">
    <subcellularLocation>
        <location evidence="1">Cell membrane</location>
        <topology evidence="1">Multi-pass membrane protein</topology>
    </subcellularLocation>
</comment>
<keyword evidence="2" id="KW-1003">Cell membrane</keyword>
<keyword evidence="3 9" id="KW-0812">Transmembrane</keyword>
<dbReference type="Proteomes" id="UP001159405">
    <property type="component" value="Unassembled WGS sequence"/>
</dbReference>
<sequence length="261" mass="29393">MLTYCVLNLIFPLVTSVENILVIHALWNASSIPANIKKFFLSLAFSDLAVGLIAQLMSGVMVTALIIAAYKNYSNSFLCPTILTFCYFVNFFLAGASFFNVIAIGIDRFLAITLHLRYRELVTSSRVFMTLVSVWLMSGVAACIYVSLIYTIVKYHQNQIHSELQLSNSAPKARQLVRERKSACNALVVYIVFVTCYLPYLCSMIMLVAHGNSPSSFTIAQMISLFLVFLNSSLNPVIYCWRYHEIKKRVKSTLKKIVTCT</sequence>
<evidence type="ECO:0000256" key="4">
    <source>
        <dbReference type="ARBA" id="ARBA00022989"/>
    </source>
</evidence>
<dbReference type="InterPro" id="IPR017452">
    <property type="entry name" value="GPCR_Rhodpsn_7TM"/>
</dbReference>
<protein>
    <recommendedName>
        <fullName evidence="11">G-protein coupled receptors family 1 profile domain-containing protein</fullName>
    </recommendedName>
</protein>
<evidence type="ECO:0000256" key="7">
    <source>
        <dbReference type="ARBA" id="ARBA00023170"/>
    </source>
</evidence>
<evidence type="ECO:0000256" key="10">
    <source>
        <dbReference type="SAM" id="Phobius"/>
    </source>
</evidence>
<evidence type="ECO:0000256" key="2">
    <source>
        <dbReference type="ARBA" id="ARBA00022475"/>
    </source>
</evidence>
<evidence type="ECO:0000256" key="3">
    <source>
        <dbReference type="ARBA" id="ARBA00022692"/>
    </source>
</evidence>
<feature type="transmembrane region" description="Helical" evidence="10">
    <location>
        <begin position="187"/>
        <end position="207"/>
    </location>
</feature>
<evidence type="ECO:0000256" key="6">
    <source>
        <dbReference type="ARBA" id="ARBA00023136"/>
    </source>
</evidence>
<feature type="transmembrane region" description="Helical" evidence="10">
    <location>
        <begin position="7"/>
        <end position="27"/>
    </location>
</feature>
<keyword evidence="6 10" id="KW-0472">Membrane</keyword>
<dbReference type="SUPFAM" id="SSF81321">
    <property type="entry name" value="Family A G protein-coupled receptor-like"/>
    <property type="match status" value="1"/>
</dbReference>
<dbReference type="PROSITE" id="PS50262">
    <property type="entry name" value="G_PROTEIN_RECEP_F1_2"/>
    <property type="match status" value="1"/>
</dbReference>
<dbReference type="EMBL" id="CALNXK010000010">
    <property type="protein sequence ID" value="CAH3042389.1"/>
    <property type="molecule type" value="Genomic_DNA"/>
</dbReference>
<evidence type="ECO:0000256" key="8">
    <source>
        <dbReference type="ARBA" id="ARBA00023224"/>
    </source>
</evidence>
<dbReference type="PANTHER" id="PTHR24249:SF372">
    <property type="entry name" value="G-PROTEIN COUPLED RECEPTORS FAMILY 1 PROFILE DOMAIN-CONTAINING PROTEIN"/>
    <property type="match status" value="1"/>
</dbReference>
<dbReference type="Pfam" id="PF00001">
    <property type="entry name" value="7tm_1"/>
    <property type="match status" value="1"/>
</dbReference>
<feature type="transmembrane region" description="Helical" evidence="10">
    <location>
        <begin position="126"/>
        <end position="153"/>
    </location>
</feature>
<feature type="transmembrane region" description="Helical" evidence="10">
    <location>
        <begin position="39"/>
        <end position="70"/>
    </location>
</feature>
<dbReference type="InterPro" id="IPR000276">
    <property type="entry name" value="GPCR_Rhodpsn"/>
</dbReference>
<dbReference type="PROSITE" id="PS00237">
    <property type="entry name" value="G_PROTEIN_RECEP_F1_1"/>
    <property type="match status" value="1"/>
</dbReference>
<feature type="domain" description="G-protein coupled receptors family 1 profile" evidence="11">
    <location>
        <begin position="18"/>
        <end position="239"/>
    </location>
</feature>
<keyword evidence="5 9" id="KW-0297">G-protein coupled receptor</keyword>
<comment type="similarity">
    <text evidence="9">Belongs to the G-protein coupled receptor 1 family.</text>
</comment>
<organism evidence="12 13">
    <name type="scientific">Porites lobata</name>
    <dbReference type="NCBI Taxonomy" id="104759"/>
    <lineage>
        <taxon>Eukaryota</taxon>
        <taxon>Metazoa</taxon>
        <taxon>Cnidaria</taxon>
        <taxon>Anthozoa</taxon>
        <taxon>Hexacorallia</taxon>
        <taxon>Scleractinia</taxon>
        <taxon>Fungiina</taxon>
        <taxon>Poritidae</taxon>
        <taxon>Porites</taxon>
    </lineage>
</organism>
<name>A0ABN8N3Q2_9CNID</name>
<evidence type="ECO:0000256" key="9">
    <source>
        <dbReference type="RuleBase" id="RU000688"/>
    </source>
</evidence>
<dbReference type="CDD" id="cd00637">
    <property type="entry name" value="7tm_classA_rhodopsin-like"/>
    <property type="match status" value="1"/>
</dbReference>
<reference evidence="12 13" key="1">
    <citation type="submission" date="2022-05" db="EMBL/GenBank/DDBJ databases">
        <authorList>
            <consortium name="Genoscope - CEA"/>
            <person name="William W."/>
        </authorList>
    </citation>
    <scope>NUCLEOTIDE SEQUENCE [LARGE SCALE GENOMIC DNA]</scope>
</reference>
<accession>A0ABN8N3Q2</accession>
<gene>
    <name evidence="12" type="ORF">PLOB_00000906</name>
</gene>
<keyword evidence="13" id="KW-1185">Reference proteome</keyword>
<keyword evidence="7 9" id="KW-0675">Receptor</keyword>
<dbReference type="InterPro" id="IPR050569">
    <property type="entry name" value="TAAR"/>
</dbReference>
<dbReference type="PRINTS" id="PR00237">
    <property type="entry name" value="GPCRRHODOPSN"/>
</dbReference>
<evidence type="ECO:0000313" key="12">
    <source>
        <dbReference type="EMBL" id="CAH3042389.1"/>
    </source>
</evidence>
<keyword evidence="8 9" id="KW-0807">Transducer</keyword>
<dbReference type="Gene3D" id="1.20.1070.10">
    <property type="entry name" value="Rhodopsin 7-helix transmembrane proteins"/>
    <property type="match status" value="2"/>
</dbReference>
<evidence type="ECO:0000256" key="1">
    <source>
        <dbReference type="ARBA" id="ARBA00004651"/>
    </source>
</evidence>
<feature type="transmembrane region" description="Helical" evidence="10">
    <location>
        <begin position="82"/>
        <end position="106"/>
    </location>
</feature>
<proteinExistence type="inferred from homology"/>
<evidence type="ECO:0000256" key="5">
    <source>
        <dbReference type="ARBA" id="ARBA00023040"/>
    </source>
</evidence>
<dbReference type="PANTHER" id="PTHR24249">
    <property type="entry name" value="HISTAMINE RECEPTOR-RELATED G-PROTEIN COUPLED RECEPTOR"/>
    <property type="match status" value="1"/>
</dbReference>
<comment type="caution">
    <text evidence="12">The sequence shown here is derived from an EMBL/GenBank/DDBJ whole genome shotgun (WGS) entry which is preliminary data.</text>
</comment>